<gene>
    <name evidence="1" type="ORF">GPUH_LOCUS21758</name>
</gene>
<reference evidence="3" key="1">
    <citation type="submission" date="2016-06" db="UniProtKB">
        <authorList>
            <consortium name="WormBaseParasite"/>
        </authorList>
    </citation>
    <scope>IDENTIFICATION</scope>
</reference>
<name>A0A183ELB6_9BILA</name>
<accession>A0A183ELB6</accession>
<dbReference type="WBParaSite" id="GPUH_0002178401-mRNA-1">
    <property type="protein sequence ID" value="GPUH_0002178401-mRNA-1"/>
    <property type="gene ID" value="GPUH_0002178401"/>
</dbReference>
<evidence type="ECO:0000313" key="1">
    <source>
        <dbReference type="EMBL" id="VDN38867.1"/>
    </source>
</evidence>
<sequence length="87" mass="9647">MMTAADEIYHVVCDKNKLQSSDVELRLESGFEMANDAAEAARNGSDVELRLESGFEMANDAAEAARNVYTDLSVKNRSRSKILELYA</sequence>
<proteinExistence type="predicted"/>
<dbReference type="EMBL" id="UYRT01093393">
    <property type="protein sequence ID" value="VDN38867.1"/>
    <property type="molecule type" value="Genomic_DNA"/>
</dbReference>
<keyword evidence="2" id="KW-1185">Reference proteome</keyword>
<dbReference type="AlphaFoldDB" id="A0A183ELB6"/>
<protein>
    <submittedName>
        <fullName evidence="3">DUF1876 domain-containing protein</fullName>
    </submittedName>
</protein>
<evidence type="ECO:0000313" key="3">
    <source>
        <dbReference type="WBParaSite" id="GPUH_0002178401-mRNA-1"/>
    </source>
</evidence>
<organism evidence="3">
    <name type="scientific">Gongylonema pulchrum</name>
    <dbReference type="NCBI Taxonomy" id="637853"/>
    <lineage>
        <taxon>Eukaryota</taxon>
        <taxon>Metazoa</taxon>
        <taxon>Ecdysozoa</taxon>
        <taxon>Nematoda</taxon>
        <taxon>Chromadorea</taxon>
        <taxon>Rhabditida</taxon>
        <taxon>Spirurina</taxon>
        <taxon>Spiruromorpha</taxon>
        <taxon>Spiruroidea</taxon>
        <taxon>Gongylonematidae</taxon>
        <taxon>Gongylonema</taxon>
    </lineage>
</organism>
<dbReference type="Proteomes" id="UP000271098">
    <property type="component" value="Unassembled WGS sequence"/>
</dbReference>
<reference evidence="1 2" key="2">
    <citation type="submission" date="2018-11" db="EMBL/GenBank/DDBJ databases">
        <authorList>
            <consortium name="Pathogen Informatics"/>
        </authorList>
    </citation>
    <scope>NUCLEOTIDE SEQUENCE [LARGE SCALE GENOMIC DNA]</scope>
</reference>
<evidence type="ECO:0000313" key="2">
    <source>
        <dbReference type="Proteomes" id="UP000271098"/>
    </source>
</evidence>